<dbReference type="EMBL" id="PDKJ01000002">
    <property type="protein sequence ID" value="RXJ69578.1"/>
    <property type="molecule type" value="Genomic_DNA"/>
</dbReference>
<dbReference type="AlphaFoldDB" id="A0A4V1LRW1"/>
<sequence>MSMSQEEIESLMNGLEFKDDAASSEPEEEKAESQDNMSEDDINELIAQTGDLSKEEVKSAEEDESVDDILNSLENVEVSEESNDETNIDDIIKELEASGSNEEEKEVVEEEEEPTIEETIAASNEQVSTDNIDELLSSIDGITEDEEVKPKENKKEESHKDDLDHKINSGVFPFPVEEDTKVVSQLSAVATDSEEKASKIFDVLSNILDYNNAIQKDIKALSNFSEKQINMLSSLNQKFPNIEAFKQNLEFAKQMSEHISDANEKLNSGNTEIFQAMELMQYHDINRQKIERVMSVIRKLTIYLNNLFEDQEGRPEVAVARHIHGDSSTDDLMAGDDLEALIAEFNK</sequence>
<evidence type="ECO:0000256" key="1">
    <source>
        <dbReference type="SAM" id="MobiDB-lite"/>
    </source>
</evidence>
<organism evidence="2 3">
    <name type="scientific">Halarcobacter ebronensis</name>
    <dbReference type="NCBI Taxonomy" id="1462615"/>
    <lineage>
        <taxon>Bacteria</taxon>
        <taxon>Pseudomonadati</taxon>
        <taxon>Campylobacterota</taxon>
        <taxon>Epsilonproteobacteria</taxon>
        <taxon>Campylobacterales</taxon>
        <taxon>Arcobacteraceae</taxon>
        <taxon>Halarcobacter</taxon>
    </lineage>
</organism>
<evidence type="ECO:0000313" key="2">
    <source>
        <dbReference type="EMBL" id="RXJ69578.1"/>
    </source>
</evidence>
<name>A0A4V1LRW1_9BACT</name>
<feature type="region of interest" description="Disordered" evidence="1">
    <location>
        <begin position="1"/>
        <end position="124"/>
    </location>
</feature>
<proteinExistence type="predicted"/>
<evidence type="ECO:0008006" key="4">
    <source>
        <dbReference type="Google" id="ProtNLM"/>
    </source>
</evidence>
<dbReference type="Gene3D" id="1.10.287.500">
    <property type="entry name" value="Helix hairpin bin"/>
    <property type="match status" value="1"/>
</dbReference>
<comment type="caution">
    <text evidence="2">The sequence shown here is derived from an EMBL/GenBank/DDBJ whole genome shotgun (WGS) entry which is preliminary data.</text>
</comment>
<feature type="compositionally biased region" description="Basic and acidic residues" evidence="1">
    <location>
        <begin position="148"/>
        <end position="167"/>
    </location>
</feature>
<gene>
    <name evidence="2" type="ORF">CRV08_02415</name>
</gene>
<evidence type="ECO:0000313" key="3">
    <source>
        <dbReference type="Proteomes" id="UP000290172"/>
    </source>
</evidence>
<dbReference type="RefSeq" id="WP_128978707.1">
    <property type="nucleotide sequence ID" value="NZ_PDKJ01000002.1"/>
</dbReference>
<reference evidence="2 3" key="1">
    <citation type="submission" date="2017-10" db="EMBL/GenBank/DDBJ databases">
        <title>Genomics of the genus Arcobacter.</title>
        <authorList>
            <person name="Perez-Cataluna A."/>
            <person name="Figueras M.J."/>
        </authorList>
    </citation>
    <scope>NUCLEOTIDE SEQUENCE [LARGE SCALE GENOMIC DNA]</scope>
    <source>
        <strain evidence="2 3">CECT 8993</strain>
    </source>
</reference>
<feature type="region of interest" description="Disordered" evidence="1">
    <location>
        <begin position="140"/>
        <end position="168"/>
    </location>
</feature>
<accession>A0A4V1LRW1</accession>
<feature type="compositionally biased region" description="Acidic residues" evidence="1">
    <location>
        <begin position="77"/>
        <end position="88"/>
    </location>
</feature>
<dbReference type="Proteomes" id="UP000290172">
    <property type="component" value="Unassembled WGS sequence"/>
</dbReference>
<feature type="compositionally biased region" description="Acidic residues" evidence="1">
    <location>
        <begin position="101"/>
        <end position="116"/>
    </location>
</feature>
<protein>
    <recommendedName>
        <fullName evidence="4">Chemotaxis protein</fullName>
    </recommendedName>
</protein>
<dbReference type="SUPFAM" id="SSF75708">
    <property type="entry name" value="Chemotaxis phosphatase CheZ"/>
    <property type="match status" value="1"/>
</dbReference>